<evidence type="ECO:0000313" key="7">
    <source>
        <dbReference type="EMBL" id="KAK1647392.1"/>
    </source>
</evidence>
<evidence type="ECO:0000313" key="8">
    <source>
        <dbReference type="Proteomes" id="UP001231189"/>
    </source>
</evidence>
<dbReference type="Pfam" id="PF12265">
    <property type="entry name" value="CAF1C_H4-bd"/>
    <property type="match status" value="1"/>
</dbReference>
<feature type="domain" description="Histone-binding protein RBBP4-like N-terminal" evidence="6">
    <location>
        <begin position="191"/>
        <end position="257"/>
    </location>
</feature>
<dbReference type="InterPro" id="IPR022052">
    <property type="entry name" value="Histone-bd_RBBP4-like_N"/>
</dbReference>
<dbReference type="Proteomes" id="UP001231189">
    <property type="component" value="Unassembled WGS sequence"/>
</dbReference>
<evidence type="ECO:0000256" key="1">
    <source>
        <dbReference type="ARBA" id="ARBA00009341"/>
    </source>
</evidence>
<dbReference type="InterPro" id="IPR036322">
    <property type="entry name" value="WD40_repeat_dom_sf"/>
</dbReference>
<dbReference type="PROSITE" id="PS50082">
    <property type="entry name" value="WD_REPEATS_2"/>
    <property type="match status" value="3"/>
</dbReference>
<dbReference type="AlphaFoldDB" id="A0AAD8S8F7"/>
<feature type="repeat" description="WD" evidence="4">
    <location>
        <begin position="504"/>
        <end position="546"/>
    </location>
</feature>
<dbReference type="Gene3D" id="2.130.10.10">
    <property type="entry name" value="YVTN repeat-like/Quinoprotein amine dehydrogenase"/>
    <property type="match status" value="1"/>
</dbReference>
<dbReference type="InterPro" id="IPR051972">
    <property type="entry name" value="Glutamate-rich_WD_repeat"/>
</dbReference>
<dbReference type="PANTHER" id="PTHR45903">
    <property type="entry name" value="GLUTAMATE-RICH WD REPEAT-CONTAINING PROTEIN 1"/>
    <property type="match status" value="1"/>
</dbReference>
<dbReference type="InterPro" id="IPR001680">
    <property type="entry name" value="WD40_rpt"/>
</dbReference>
<protein>
    <recommendedName>
        <fullName evidence="6">Histone-binding protein RBBP4-like N-terminal domain-containing protein</fullName>
    </recommendedName>
</protein>
<dbReference type="GO" id="GO:0042254">
    <property type="term" value="P:ribosome biogenesis"/>
    <property type="evidence" value="ECO:0007669"/>
    <property type="project" value="TreeGrafter"/>
</dbReference>
<comment type="caution">
    <text evidence="7">The sequence shown here is derived from an EMBL/GenBank/DDBJ whole genome shotgun (WGS) entry which is preliminary data.</text>
</comment>
<dbReference type="InterPro" id="IPR015943">
    <property type="entry name" value="WD40/YVTN_repeat-like_dom_sf"/>
</dbReference>
<keyword evidence="2 4" id="KW-0853">WD repeat</keyword>
<sequence length="623" mass="68329">MSFNDFVLPMLSEFLDLCQSFVHFLLTLDEAFHKNCGMLAFLKHGGCSVLKLFGCGQQLQSFSFQSFYVFGSDSSLTVTRTALVAESTSLGTVSIFLHPAIELFGVHGLGISGIGLKFPESTLPPGLRFLDSLRRSGAAFSRLNSHRRSVLLRGGSCASKKTEASSSASPAAASGPAKVWQPGVDELEEGEELQFDPEAYNYLRGFSTGWPCLSFDVVRDQLGLVRSEFPHTLYGVAGTQAEKAAWNYVAVFKLSNIQGKKREPIPSSKLDADSDMDSDNSSDDDEEEEEGINEDIKPILQLKKVAHAGGVNRIRSMTQEPHICATWGDTGHVQVWDFKPFLNSLADSGPVAHKEEDIIHNHVPLKVFSGHKDEGYAIDWSPHVTGRLVSGDCNKSIHLWEPSSSTWEVDTKPFVGHSASVEDLQWSPTEANVFASCSVDGKICIWDIRRGKQPVISVKAHNADVNVISWNRLASCMIASGCDDGSFTIRDLRIIEADSLVAHFEYHKHPITSVEWSPHEASTLAVSCADHQLTVWDLSLEKDAEEEAEFRAKMKEQANAPEDLPPQLLFVHQGQKDLKELHWHPQIPGMILSTAADGFNVLMPSNIDTTIAGAETPTVAPVG</sequence>
<comment type="similarity">
    <text evidence="1">Belongs to the WD repeat RBAP46/RBAP48/MSI1 family.</text>
</comment>
<name>A0AAD8S8F7_LOLMU</name>
<reference evidence="7" key="1">
    <citation type="submission" date="2023-07" db="EMBL/GenBank/DDBJ databases">
        <title>A chromosome-level genome assembly of Lolium multiflorum.</title>
        <authorList>
            <person name="Chen Y."/>
            <person name="Copetti D."/>
            <person name="Kolliker R."/>
            <person name="Studer B."/>
        </authorList>
    </citation>
    <scope>NUCLEOTIDE SEQUENCE</scope>
    <source>
        <strain evidence="7">02402/16</strain>
        <tissue evidence="7">Leaf</tissue>
    </source>
</reference>
<dbReference type="SUPFAM" id="SSF50978">
    <property type="entry name" value="WD40 repeat-like"/>
    <property type="match status" value="1"/>
</dbReference>
<gene>
    <name evidence="7" type="ORF">QYE76_065197</name>
</gene>
<organism evidence="7 8">
    <name type="scientific">Lolium multiflorum</name>
    <name type="common">Italian ryegrass</name>
    <name type="synonym">Lolium perenne subsp. multiflorum</name>
    <dbReference type="NCBI Taxonomy" id="4521"/>
    <lineage>
        <taxon>Eukaryota</taxon>
        <taxon>Viridiplantae</taxon>
        <taxon>Streptophyta</taxon>
        <taxon>Embryophyta</taxon>
        <taxon>Tracheophyta</taxon>
        <taxon>Spermatophyta</taxon>
        <taxon>Magnoliopsida</taxon>
        <taxon>Liliopsida</taxon>
        <taxon>Poales</taxon>
        <taxon>Poaceae</taxon>
        <taxon>BOP clade</taxon>
        <taxon>Pooideae</taxon>
        <taxon>Poodae</taxon>
        <taxon>Poeae</taxon>
        <taxon>Poeae Chloroplast Group 2 (Poeae type)</taxon>
        <taxon>Loliodinae</taxon>
        <taxon>Loliinae</taxon>
        <taxon>Lolium</taxon>
    </lineage>
</organism>
<evidence type="ECO:0000259" key="6">
    <source>
        <dbReference type="Pfam" id="PF12265"/>
    </source>
</evidence>
<evidence type="ECO:0000256" key="4">
    <source>
        <dbReference type="PROSITE-ProRule" id="PRU00221"/>
    </source>
</evidence>
<evidence type="ECO:0000256" key="5">
    <source>
        <dbReference type="SAM" id="MobiDB-lite"/>
    </source>
</evidence>
<evidence type="ECO:0000256" key="2">
    <source>
        <dbReference type="ARBA" id="ARBA00022574"/>
    </source>
</evidence>
<keyword evidence="3" id="KW-0677">Repeat</keyword>
<evidence type="ECO:0000256" key="3">
    <source>
        <dbReference type="ARBA" id="ARBA00022737"/>
    </source>
</evidence>
<dbReference type="SMART" id="SM00320">
    <property type="entry name" value="WD40"/>
    <property type="match status" value="5"/>
</dbReference>
<feature type="repeat" description="WD" evidence="4">
    <location>
        <begin position="414"/>
        <end position="456"/>
    </location>
</feature>
<dbReference type="GO" id="GO:0005730">
    <property type="term" value="C:nucleolus"/>
    <property type="evidence" value="ECO:0007669"/>
    <property type="project" value="TreeGrafter"/>
</dbReference>
<dbReference type="PANTHER" id="PTHR45903:SF1">
    <property type="entry name" value="GLUTAMATE-RICH WD REPEAT-CONTAINING PROTEIN 1"/>
    <property type="match status" value="1"/>
</dbReference>
<dbReference type="Pfam" id="PF00400">
    <property type="entry name" value="WD40"/>
    <property type="match status" value="3"/>
</dbReference>
<feature type="repeat" description="WD" evidence="4">
    <location>
        <begin position="368"/>
        <end position="401"/>
    </location>
</feature>
<accession>A0AAD8S8F7</accession>
<feature type="region of interest" description="Disordered" evidence="5">
    <location>
        <begin position="263"/>
        <end position="295"/>
    </location>
</feature>
<dbReference type="EMBL" id="JAUUTY010000004">
    <property type="protein sequence ID" value="KAK1647392.1"/>
    <property type="molecule type" value="Genomic_DNA"/>
</dbReference>
<keyword evidence="8" id="KW-1185">Reference proteome</keyword>
<proteinExistence type="inferred from homology"/>
<feature type="compositionally biased region" description="Acidic residues" evidence="5">
    <location>
        <begin position="273"/>
        <end position="293"/>
    </location>
</feature>
<dbReference type="PROSITE" id="PS50294">
    <property type="entry name" value="WD_REPEATS_REGION"/>
    <property type="match status" value="2"/>
</dbReference>